<feature type="region of interest" description="Disordered" evidence="6">
    <location>
        <begin position="1"/>
        <end position="39"/>
    </location>
</feature>
<evidence type="ECO:0000259" key="8">
    <source>
        <dbReference type="Pfam" id="PF00520"/>
    </source>
</evidence>
<dbReference type="GO" id="GO:0005886">
    <property type="term" value="C:plasma membrane"/>
    <property type="evidence" value="ECO:0007669"/>
    <property type="project" value="TreeGrafter"/>
</dbReference>
<dbReference type="GO" id="GO:0098703">
    <property type="term" value="P:calcium ion import across plasma membrane"/>
    <property type="evidence" value="ECO:0007669"/>
    <property type="project" value="TreeGrafter"/>
</dbReference>
<reference evidence="9 10" key="1">
    <citation type="submission" date="2017-11" db="EMBL/GenBank/DDBJ databases">
        <title>The genome of Rhizophagus clarus HR1 reveals common genetic basis of auxotrophy among arbuscular mycorrhizal fungi.</title>
        <authorList>
            <person name="Kobayashi Y."/>
        </authorList>
    </citation>
    <scope>NUCLEOTIDE SEQUENCE [LARGE SCALE GENOMIC DNA]</scope>
    <source>
        <strain evidence="9 10">HR1</strain>
    </source>
</reference>
<keyword evidence="10" id="KW-1185">Reference proteome</keyword>
<feature type="transmembrane region" description="Helical" evidence="7">
    <location>
        <begin position="815"/>
        <end position="838"/>
    </location>
</feature>
<evidence type="ECO:0000313" key="9">
    <source>
        <dbReference type="EMBL" id="GBC08488.1"/>
    </source>
</evidence>
<evidence type="ECO:0000256" key="3">
    <source>
        <dbReference type="ARBA" id="ARBA00022737"/>
    </source>
</evidence>
<name>A0A2Z6RZH0_9GLOM</name>
<evidence type="ECO:0000256" key="2">
    <source>
        <dbReference type="ARBA" id="ARBA00022692"/>
    </source>
</evidence>
<keyword evidence="2 7" id="KW-0812">Transmembrane</keyword>
<dbReference type="EMBL" id="BEXD01004221">
    <property type="protein sequence ID" value="GBC08488.1"/>
    <property type="molecule type" value="Genomic_DNA"/>
</dbReference>
<dbReference type="STRING" id="94130.A0A2Z6RZH0"/>
<feature type="transmembrane region" description="Helical" evidence="7">
    <location>
        <begin position="945"/>
        <end position="968"/>
    </location>
</feature>
<feature type="transmembrane region" description="Helical" evidence="7">
    <location>
        <begin position="850"/>
        <end position="868"/>
    </location>
</feature>
<comment type="caution">
    <text evidence="9">The sequence shown here is derived from an EMBL/GenBank/DDBJ whole genome shotgun (WGS) entry which is preliminary data.</text>
</comment>
<evidence type="ECO:0000256" key="7">
    <source>
        <dbReference type="SAM" id="Phobius"/>
    </source>
</evidence>
<evidence type="ECO:0000256" key="6">
    <source>
        <dbReference type="SAM" id="MobiDB-lite"/>
    </source>
</evidence>
<dbReference type="PANTHER" id="PTHR10582:SF2">
    <property type="entry name" value="INACTIVE"/>
    <property type="match status" value="1"/>
</dbReference>
<feature type="domain" description="Ion transport" evidence="8">
    <location>
        <begin position="821"/>
        <end position="1102"/>
    </location>
</feature>
<dbReference type="InterPro" id="IPR024862">
    <property type="entry name" value="TRPV"/>
</dbReference>
<evidence type="ECO:0000256" key="1">
    <source>
        <dbReference type="ARBA" id="ARBA00004141"/>
    </source>
</evidence>
<feature type="transmembrane region" description="Helical" evidence="7">
    <location>
        <begin position="921"/>
        <end position="939"/>
    </location>
</feature>
<protein>
    <recommendedName>
        <fullName evidence="8">Ion transport domain-containing protein</fullName>
    </recommendedName>
</protein>
<feature type="transmembrane region" description="Helical" evidence="7">
    <location>
        <begin position="1070"/>
        <end position="1097"/>
    </location>
</feature>
<dbReference type="Proteomes" id="UP000247702">
    <property type="component" value="Unassembled WGS sequence"/>
</dbReference>
<keyword evidence="5 7" id="KW-0472">Membrane</keyword>
<gene>
    <name evidence="9" type="ORF">RclHR1_08150009</name>
</gene>
<evidence type="ECO:0000256" key="4">
    <source>
        <dbReference type="ARBA" id="ARBA00022989"/>
    </source>
</evidence>
<evidence type="ECO:0000313" key="10">
    <source>
        <dbReference type="Proteomes" id="UP000247702"/>
    </source>
</evidence>
<dbReference type="GO" id="GO:0005216">
    <property type="term" value="F:monoatomic ion channel activity"/>
    <property type="evidence" value="ECO:0007669"/>
    <property type="project" value="InterPro"/>
</dbReference>
<proteinExistence type="predicted"/>
<dbReference type="PANTHER" id="PTHR10582">
    <property type="entry name" value="TRANSIENT RECEPTOR POTENTIAL ION CHANNEL PROTEIN"/>
    <property type="match status" value="1"/>
</dbReference>
<feature type="transmembrane region" description="Helical" evidence="7">
    <location>
        <begin position="880"/>
        <end position="900"/>
    </location>
</feature>
<dbReference type="InterPro" id="IPR036322">
    <property type="entry name" value="WD40_repeat_dom_sf"/>
</dbReference>
<comment type="subcellular location">
    <subcellularLocation>
        <location evidence="1">Membrane</location>
        <topology evidence="1">Multi-pass membrane protein</topology>
    </subcellularLocation>
</comment>
<dbReference type="Pfam" id="PF00520">
    <property type="entry name" value="Ion_trans"/>
    <property type="match status" value="1"/>
</dbReference>
<evidence type="ECO:0000256" key="5">
    <source>
        <dbReference type="ARBA" id="ARBA00023136"/>
    </source>
</evidence>
<keyword evidence="4 7" id="KW-1133">Transmembrane helix</keyword>
<dbReference type="AlphaFoldDB" id="A0A2Z6RZH0"/>
<dbReference type="InterPro" id="IPR005821">
    <property type="entry name" value="Ion_trans_dom"/>
</dbReference>
<keyword evidence="3" id="KW-0677">Repeat</keyword>
<organism evidence="9 10">
    <name type="scientific">Rhizophagus clarus</name>
    <dbReference type="NCBI Taxonomy" id="94130"/>
    <lineage>
        <taxon>Eukaryota</taxon>
        <taxon>Fungi</taxon>
        <taxon>Fungi incertae sedis</taxon>
        <taxon>Mucoromycota</taxon>
        <taxon>Glomeromycotina</taxon>
        <taxon>Glomeromycetes</taxon>
        <taxon>Glomerales</taxon>
        <taxon>Glomeraceae</taxon>
        <taxon>Rhizophagus</taxon>
    </lineage>
</organism>
<dbReference type="SUPFAM" id="SSF50978">
    <property type="entry name" value="WD40 repeat-like"/>
    <property type="match status" value="1"/>
</dbReference>
<accession>A0A2Z6RZH0</accession>
<sequence length="1216" mass="143261">MSEKSDIQIEIENNKNGIDETGIDKPHNDNDKPPHKGKHISRIEVSPNEKYVVTYSKEDNSIVGWKVVDEGQLKSEFTHEIEQESKLEQLCVSDDKKLAYTGRGDFAIYDKIMDNYINLDMSAILSHSKKFNFNLKNEFVVFVDYRKLILIYSTQAKNNKWKCKRLYEIPYTFTCIGISKYDKVYFYSNNSIYELDILTKKNIKIFCNEEFPNLPNEDFAISSNKKFIFLKFNDKITIYSIELETSFALNDIQLNDFMCLAGLIPYLLPTNGEIQNFMEYCWKECLDRLKVNGNLPGKYQTGGLSTLSYEDVLRITDVKYAFLILDGYVWKIKLEEELDFSLKNSGNTKINKETYDMYKCLNIHLFNPYMDTIRTLFQEVLSHTVSEKNKLELAQNSIKWEIEVIEIDKYNRINKMVKYGRRDLSKYIVNHSKHVIKLQVFKKSNINNEWDLICTTTTALHYYGTITAYLYGIKLFNDNDVIILTSGGLFIYHFNENDNSIALNYYYYMDLYLVEKSIDILRHHKEVVFSKHTLPSPNFGVRLSVSSVNNENEESLLKYSVGLMTFAFEDYNSYNKPINYLCNMIRKYENKEIPLKLIEKLRSKYVNNRSTYAANIIADFIFDIYKRYIIGYDNKEFLLKHGDELLSLAIKKHELELIDWIYKECINHFRKDPEKNRMFLSVIVSKMSLLNKYYPEYITRYSIETTMITDSLSYGIEHQYNNLHLCSFQPIQVVDLTRSILWTKYIILYQYITTPTITFMVPYIKFVNYPRDYNWFLELIKPKSSPFIETISADIYNTWEGEALINFKWNTYGKYYYTMIWIGFIALLGCFTTAATIPQQYINDDIQKQLLIASIILGFIHLSFEVRQMIYNFKKWIKDFWNMFDLIAFLFPIIASIYWLQTNNMNVELLSFTCLFLDIKFLLFFRAFESFGVYFAIIISVGKQIISFLVVLLIIIISFAHAFYILLLPRSNFSFDERTINNDPNNPWNLAPSYNQVFENGTIDPNSFLIQPPNGNTNMFIDFRTSLFAMYKFLTGMLKKSLSNSIFTNIFIIGDSSALSNWTYTDNPSLAILIVLFSLLIVVYLMNLFIGLLNIAIDKDNNRVSYLILKAEILAEIELFYLLPHQRRWVEWFPEVIYYYANVDKTRKKIKEMMDKGEWNTNGFPEMKQRLLDDLNIPITKDDSIEATMQKILDIQKTKNDSIEAKMQKNTRYSKY</sequence>
<feature type="compositionally biased region" description="Basic and acidic residues" evidence="6">
    <location>
        <begin position="22"/>
        <end position="34"/>
    </location>
</feature>